<feature type="compositionally biased region" description="Low complexity" evidence="1">
    <location>
        <begin position="100"/>
        <end position="111"/>
    </location>
</feature>
<dbReference type="AlphaFoldDB" id="A0A0E0LJ50"/>
<proteinExistence type="predicted"/>
<dbReference type="EnsemblPlants" id="OPUNC07G08800.1">
    <property type="protein sequence ID" value="OPUNC07G08800.1"/>
    <property type="gene ID" value="OPUNC07G08800"/>
</dbReference>
<feature type="region of interest" description="Disordered" evidence="1">
    <location>
        <begin position="32"/>
        <end position="120"/>
    </location>
</feature>
<sequence length="152" mass="15304">MAGVGAGVGNAPLYPPHVDPEMGSIGRVVLALPRPPRTDPSTGLSRRSAAALPRPPCSDSAVGGMVAAGAGSGGRCGHRRRCRSGLHARGSAASDDGRYGSTASGDGSGRSTGDDGGDGRLGSNMSIRLAASITTLMACYEWSFTRGDFGRD</sequence>
<accession>A0A0E0LJ50</accession>
<evidence type="ECO:0000256" key="1">
    <source>
        <dbReference type="SAM" id="MobiDB-lite"/>
    </source>
</evidence>
<reference evidence="2" key="1">
    <citation type="submission" date="2015-04" db="UniProtKB">
        <authorList>
            <consortium name="EnsemblPlants"/>
        </authorList>
    </citation>
    <scope>IDENTIFICATION</scope>
</reference>
<keyword evidence="3" id="KW-1185">Reference proteome</keyword>
<reference evidence="2" key="2">
    <citation type="submission" date="2018-05" db="EMBL/GenBank/DDBJ databases">
        <title>OpunRS2 (Oryza punctata Reference Sequence Version 2).</title>
        <authorList>
            <person name="Zhang J."/>
            <person name="Kudrna D."/>
            <person name="Lee S."/>
            <person name="Talag J."/>
            <person name="Welchert J."/>
            <person name="Wing R.A."/>
        </authorList>
    </citation>
    <scope>NUCLEOTIDE SEQUENCE [LARGE SCALE GENOMIC DNA]</scope>
</reference>
<dbReference type="Proteomes" id="UP000026962">
    <property type="component" value="Chromosome 7"/>
</dbReference>
<evidence type="ECO:0000313" key="2">
    <source>
        <dbReference type="EnsemblPlants" id="OPUNC07G08800.1"/>
    </source>
</evidence>
<feature type="compositionally biased region" description="Basic residues" evidence="1">
    <location>
        <begin position="76"/>
        <end position="86"/>
    </location>
</feature>
<dbReference type="HOGENOM" id="CLU_1725265_0_0_1"/>
<protein>
    <submittedName>
        <fullName evidence="2">Uncharacterized protein</fullName>
    </submittedName>
</protein>
<evidence type="ECO:0000313" key="3">
    <source>
        <dbReference type="Proteomes" id="UP000026962"/>
    </source>
</evidence>
<name>A0A0E0LJ50_ORYPU</name>
<organism evidence="2">
    <name type="scientific">Oryza punctata</name>
    <name type="common">Red rice</name>
    <dbReference type="NCBI Taxonomy" id="4537"/>
    <lineage>
        <taxon>Eukaryota</taxon>
        <taxon>Viridiplantae</taxon>
        <taxon>Streptophyta</taxon>
        <taxon>Embryophyta</taxon>
        <taxon>Tracheophyta</taxon>
        <taxon>Spermatophyta</taxon>
        <taxon>Magnoliopsida</taxon>
        <taxon>Liliopsida</taxon>
        <taxon>Poales</taxon>
        <taxon>Poaceae</taxon>
        <taxon>BOP clade</taxon>
        <taxon>Oryzoideae</taxon>
        <taxon>Oryzeae</taxon>
        <taxon>Oryzinae</taxon>
        <taxon>Oryza</taxon>
    </lineage>
</organism>
<feature type="compositionally biased region" description="Low complexity" evidence="1">
    <location>
        <begin position="60"/>
        <end position="69"/>
    </location>
</feature>
<dbReference type="Gramene" id="OPUNC07G08800.1">
    <property type="protein sequence ID" value="OPUNC07G08800.1"/>
    <property type="gene ID" value="OPUNC07G08800"/>
</dbReference>